<keyword evidence="8" id="KW-1185">Reference proteome</keyword>
<keyword evidence="2" id="KW-0217">Developmental protein</keyword>
<dbReference type="EMBL" id="JAJJMB010015809">
    <property type="protein sequence ID" value="KAI3852036.1"/>
    <property type="molecule type" value="Genomic_DNA"/>
</dbReference>
<dbReference type="GO" id="GO:0030154">
    <property type="term" value="P:cell differentiation"/>
    <property type="evidence" value="ECO:0007669"/>
    <property type="project" value="UniProtKB-KW"/>
</dbReference>
<comment type="similarity">
    <text evidence="1">Belongs to the FLX family.</text>
</comment>
<evidence type="ECO:0000256" key="4">
    <source>
        <dbReference type="ARBA" id="ARBA00023054"/>
    </source>
</evidence>
<organism evidence="7 8">
    <name type="scientific">Papaver atlanticum</name>
    <dbReference type="NCBI Taxonomy" id="357466"/>
    <lineage>
        <taxon>Eukaryota</taxon>
        <taxon>Viridiplantae</taxon>
        <taxon>Streptophyta</taxon>
        <taxon>Embryophyta</taxon>
        <taxon>Tracheophyta</taxon>
        <taxon>Spermatophyta</taxon>
        <taxon>Magnoliopsida</taxon>
        <taxon>Ranunculales</taxon>
        <taxon>Papaveraceae</taxon>
        <taxon>Papaveroideae</taxon>
        <taxon>Papaver</taxon>
    </lineage>
</organism>
<gene>
    <name evidence="7" type="ORF">MKW98_020035</name>
</gene>
<proteinExistence type="inferred from homology"/>
<dbReference type="Proteomes" id="UP001202328">
    <property type="component" value="Unassembled WGS sequence"/>
</dbReference>
<reference evidence="7" key="1">
    <citation type="submission" date="2022-04" db="EMBL/GenBank/DDBJ databases">
        <title>A functionally conserved STORR gene fusion in Papaver species that diverged 16.8 million years ago.</title>
        <authorList>
            <person name="Catania T."/>
        </authorList>
    </citation>
    <scope>NUCLEOTIDE SEQUENCE</scope>
    <source>
        <strain evidence="7">S-188037</strain>
    </source>
</reference>
<protein>
    <submittedName>
        <fullName evidence="7">Uncharacterized protein</fullName>
    </submittedName>
</protein>
<evidence type="ECO:0000256" key="5">
    <source>
        <dbReference type="ARBA" id="ARBA00023089"/>
    </source>
</evidence>
<evidence type="ECO:0000256" key="3">
    <source>
        <dbReference type="ARBA" id="ARBA00022782"/>
    </source>
</evidence>
<evidence type="ECO:0000313" key="8">
    <source>
        <dbReference type="Proteomes" id="UP001202328"/>
    </source>
</evidence>
<dbReference type="PANTHER" id="PTHR33405:SF17">
    <property type="entry name" value="PROTEIN FLC EXPRESSOR"/>
    <property type="match status" value="1"/>
</dbReference>
<keyword evidence="5" id="KW-0287">Flowering</keyword>
<accession>A0AAD4S0Y3</accession>
<keyword evidence="3" id="KW-0221">Differentiation</keyword>
<evidence type="ECO:0000256" key="2">
    <source>
        <dbReference type="ARBA" id="ARBA00022473"/>
    </source>
</evidence>
<name>A0AAD4S0Y3_9MAGN</name>
<evidence type="ECO:0000313" key="7">
    <source>
        <dbReference type="EMBL" id="KAI3852036.1"/>
    </source>
</evidence>
<dbReference type="InterPro" id="IPR040353">
    <property type="entry name" value="FLX/FLX-like"/>
</dbReference>
<evidence type="ECO:0000256" key="6">
    <source>
        <dbReference type="SAM" id="Coils"/>
    </source>
</evidence>
<feature type="coiled-coil region" evidence="6">
    <location>
        <begin position="58"/>
        <end position="85"/>
    </location>
</feature>
<sequence length="306" mass="34513">MEGRNRIHLREMQLGGGGRSSQIPLHPIENPHHHLQQPDFHPHQALIEEQLHHQHREMQNLLLDNQRLAATHVALKQELSASNEEIRHISTVASQVKADRDIEIRELHQHSLKLESEVSTIGKFSAELAQAKVDIQKLNANKLELTSKLQTINGDLVRVRQEREEAKSIESDIDAMRIEVQKGRAAIEFEKKAHAENLEHKQVLEKNMNELTQAIEKLRSELADADKRAQAANAASVSVMVAPNPGPVYAGSYGHPQMGYVGVGPSYVDPYNMQQMVEPNFDARFQYGSEAIAYAPYGIQQSQVYR</sequence>
<keyword evidence="4 6" id="KW-0175">Coiled coil</keyword>
<evidence type="ECO:0000256" key="1">
    <source>
        <dbReference type="ARBA" id="ARBA00005405"/>
    </source>
</evidence>
<dbReference type="AlphaFoldDB" id="A0AAD4S0Y3"/>
<feature type="coiled-coil region" evidence="6">
    <location>
        <begin position="121"/>
        <end position="235"/>
    </location>
</feature>
<dbReference type="PANTHER" id="PTHR33405">
    <property type="entry name" value="PROTEIN FLX-LIKE 2"/>
    <property type="match status" value="1"/>
</dbReference>
<comment type="caution">
    <text evidence="7">The sequence shown here is derived from an EMBL/GenBank/DDBJ whole genome shotgun (WGS) entry which is preliminary data.</text>
</comment>
<dbReference type="GO" id="GO:0009908">
    <property type="term" value="P:flower development"/>
    <property type="evidence" value="ECO:0007669"/>
    <property type="project" value="UniProtKB-KW"/>
</dbReference>